<dbReference type="Proteomes" id="UP000501690">
    <property type="component" value="Linkage Group LG9"/>
</dbReference>
<gene>
    <name evidence="1" type="ORF">DEO72_LG9g1196</name>
</gene>
<evidence type="ECO:0000313" key="2">
    <source>
        <dbReference type="Proteomes" id="UP000501690"/>
    </source>
</evidence>
<accession>A0A4D6N293</accession>
<organism evidence="1 2">
    <name type="scientific">Vigna unguiculata</name>
    <name type="common">Cowpea</name>
    <dbReference type="NCBI Taxonomy" id="3917"/>
    <lineage>
        <taxon>Eukaryota</taxon>
        <taxon>Viridiplantae</taxon>
        <taxon>Streptophyta</taxon>
        <taxon>Embryophyta</taxon>
        <taxon>Tracheophyta</taxon>
        <taxon>Spermatophyta</taxon>
        <taxon>Magnoliopsida</taxon>
        <taxon>eudicotyledons</taxon>
        <taxon>Gunneridae</taxon>
        <taxon>Pentapetalae</taxon>
        <taxon>rosids</taxon>
        <taxon>fabids</taxon>
        <taxon>Fabales</taxon>
        <taxon>Fabaceae</taxon>
        <taxon>Papilionoideae</taxon>
        <taxon>50 kb inversion clade</taxon>
        <taxon>NPAAA clade</taxon>
        <taxon>indigoferoid/millettioid clade</taxon>
        <taxon>Phaseoleae</taxon>
        <taxon>Vigna</taxon>
    </lineage>
</organism>
<proteinExistence type="predicted"/>
<dbReference type="EMBL" id="CP039353">
    <property type="protein sequence ID" value="QCE06185.1"/>
    <property type="molecule type" value="Genomic_DNA"/>
</dbReference>
<name>A0A4D6N293_VIGUN</name>
<keyword evidence="2" id="KW-1185">Reference proteome</keyword>
<reference evidence="1 2" key="1">
    <citation type="submission" date="2019-04" db="EMBL/GenBank/DDBJ databases">
        <title>An improved genome assembly and genetic linkage map for asparagus bean, Vigna unguiculata ssp. sesquipedialis.</title>
        <authorList>
            <person name="Xia Q."/>
            <person name="Zhang R."/>
            <person name="Dong Y."/>
        </authorList>
    </citation>
    <scope>NUCLEOTIDE SEQUENCE [LARGE SCALE GENOMIC DNA]</scope>
    <source>
        <tissue evidence="1">Leaf</tissue>
    </source>
</reference>
<dbReference type="AlphaFoldDB" id="A0A4D6N293"/>
<sequence length="233" mass="26131">MGARVLRPSCNIRFESAMFYDQTPELDPDVTPPSLSPPSSAGSNNLKTALTLVGIYASRNSFFSVSRGKDTYSANAIGQCRGDATYFRPLTADTAVSRRPSRSFFTTRLNLSMLGASWRFQTNAHSSLSRSSRRTRMVEQGALRANEDLRPPTMRIRLPWPQTRRGRLRTLKTSPHSWRSRRDHEGEGVAATLQEKSFHRRRLAETVAGAAQWQHIVVAKLRVVVVGGWSSRL</sequence>
<protein>
    <submittedName>
        <fullName evidence="1">Uncharacterized protein</fullName>
    </submittedName>
</protein>
<evidence type="ECO:0000313" key="1">
    <source>
        <dbReference type="EMBL" id="QCE06185.1"/>
    </source>
</evidence>